<organism evidence="1 2">
    <name type="scientific">Cyanidiococcus yangmingshanensis</name>
    <dbReference type="NCBI Taxonomy" id="2690220"/>
    <lineage>
        <taxon>Eukaryota</taxon>
        <taxon>Rhodophyta</taxon>
        <taxon>Bangiophyceae</taxon>
        <taxon>Cyanidiales</taxon>
        <taxon>Cyanidiaceae</taxon>
        <taxon>Cyanidiococcus</taxon>
    </lineage>
</organism>
<keyword evidence="2" id="KW-1185">Reference proteome</keyword>
<name>A0A7J7IQZ7_9RHOD</name>
<proteinExistence type="predicted"/>
<accession>A0A7J7IQZ7</accession>
<dbReference type="Proteomes" id="UP000530660">
    <property type="component" value="Unassembled WGS sequence"/>
</dbReference>
<evidence type="ECO:0000313" key="1">
    <source>
        <dbReference type="EMBL" id="KAF6005552.1"/>
    </source>
</evidence>
<protein>
    <submittedName>
        <fullName evidence="1">Uncharacterized protein</fullName>
    </submittedName>
</protein>
<reference evidence="1 2" key="1">
    <citation type="journal article" date="2020" name="J. Phycol.">
        <title>Comparative genome analysis reveals Cyanidiococcus gen. nov., a new extremophilic red algal genus sister to Cyanidioschyzon (Cyanidioschyzonaceae, Rhodophyta).</title>
        <authorList>
            <person name="Liu S.-L."/>
            <person name="Chiang Y.-R."/>
            <person name="Yoon H.S."/>
            <person name="Fu H.-Y."/>
        </authorList>
    </citation>
    <scope>NUCLEOTIDE SEQUENCE [LARGE SCALE GENOMIC DNA]</scope>
    <source>
        <strain evidence="1 2">THAL066</strain>
    </source>
</reference>
<sequence>MTGEEGLGKLPLPAAKTLLSLLGHSEPQEATEALAAFVALHTQRLIDASTPQDDWEKLKQDVFNLERCIAEVLLAILQQRLFQTSAHSETDPSTVVVTERRNAWHFVSHLVHYASKPGPLRATVRSIRSAVRYELWAELGWVYFA</sequence>
<comment type="caution">
    <text evidence="1">The sequence shown here is derived from an EMBL/GenBank/DDBJ whole genome shotgun (WGS) entry which is preliminary data.</text>
</comment>
<gene>
    <name evidence="1" type="ORF">F1559_005156</name>
</gene>
<dbReference type="AlphaFoldDB" id="A0A7J7IQZ7"/>
<evidence type="ECO:0000313" key="2">
    <source>
        <dbReference type="Proteomes" id="UP000530660"/>
    </source>
</evidence>
<dbReference type="EMBL" id="VWRR01000001">
    <property type="protein sequence ID" value="KAF6005552.1"/>
    <property type="molecule type" value="Genomic_DNA"/>
</dbReference>